<keyword evidence="4" id="KW-1185">Reference proteome</keyword>
<proteinExistence type="predicted"/>
<evidence type="ECO:0000256" key="1">
    <source>
        <dbReference type="SAM" id="Coils"/>
    </source>
</evidence>
<feature type="region of interest" description="Disordered" evidence="2">
    <location>
        <begin position="340"/>
        <end position="385"/>
    </location>
</feature>
<protein>
    <submittedName>
        <fullName evidence="3">TIGR02680 family protein</fullName>
    </submittedName>
</protein>
<feature type="coiled-coil region" evidence="1">
    <location>
        <begin position="885"/>
        <end position="919"/>
    </location>
</feature>
<keyword evidence="1" id="KW-0175">Coiled coil</keyword>
<dbReference type="EMBL" id="FMWD01000005">
    <property type="protein sequence ID" value="SCZ60066.1"/>
    <property type="molecule type" value="Genomic_DNA"/>
</dbReference>
<gene>
    <name evidence="3" type="ORF">SAMN03097708_01978</name>
</gene>
<evidence type="ECO:0000313" key="4">
    <source>
        <dbReference type="Proteomes" id="UP000199648"/>
    </source>
</evidence>
<evidence type="ECO:0000313" key="3">
    <source>
        <dbReference type="EMBL" id="SCZ60066.1"/>
    </source>
</evidence>
<feature type="coiled-coil region" evidence="1">
    <location>
        <begin position="745"/>
        <end position="837"/>
    </location>
</feature>
<reference evidence="3 4" key="1">
    <citation type="submission" date="2016-10" db="EMBL/GenBank/DDBJ databases">
        <authorList>
            <person name="de Groot N.N."/>
        </authorList>
    </citation>
    <scope>NUCLEOTIDE SEQUENCE [LARGE SCALE GENOMIC DNA]</scope>
    <source>
        <strain evidence="3 4">HLD2</strain>
    </source>
</reference>
<dbReference type="InterPro" id="IPR013496">
    <property type="entry name" value="CHP02680"/>
</dbReference>
<organism evidence="3 4">
    <name type="scientific">Thiohalomonas denitrificans</name>
    <dbReference type="NCBI Taxonomy" id="415747"/>
    <lineage>
        <taxon>Bacteria</taxon>
        <taxon>Pseudomonadati</taxon>
        <taxon>Pseudomonadota</taxon>
        <taxon>Gammaproteobacteria</taxon>
        <taxon>Thiohalomonadales</taxon>
        <taxon>Thiohalomonadaceae</taxon>
        <taxon>Thiohalomonas</taxon>
    </lineage>
</organism>
<dbReference type="RefSeq" id="WP_092996099.1">
    <property type="nucleotide sequence ID" value="NZ_FMWD01000005.1"/>
</dbReference>
<dbReference type="SUPFAM" id="SSF52540">
    <property type="entry name" value="P-loop containing nucleoside triphosphate hydrolases"/>
    <property type="match status" value="1"/>
</dbReference>
<feature type="region of interest" description="Disordered" evidence="2">
    <location>
        <begin position="573"/>
        <end position="600"/>
    </location>
</feature>
<name>A0A1G5QEN6_9GAMM</name>
<dbReference type="OrthoDB" id="8527901at2"/>
<sequence>MSDLPQPTRPRWQPLRTGLVDLFYYDEETFAFRDGHLLLRGNNGTGKSKVLALTLPFLLDGRLAPTRVEPDGDPHKRMEWNLLLGGKYSERLGYAWIEFGRLDESGEPRYFTAGCGLKAVAGRSVQSWFFTTDRRVGGDLALIDGHDRALSRDRLKEALEGSGELFDTAARYRRALDETLFHLGEERYEALINLLIQLRQPQLSKRPDEQALSHALTEALPPLNQAVLADVAEAFRNLDAEREELDSLHEAQVAVEEFLHHYREYARIAARRRAREVRGAQSRHEKSSAALTGKRDEQGSAWAEEKRLEALDRQLRDDLKRARVEAETLRASEEMRDARELKRAEEEAEREIREVESRRGEERHLKGELQSKADRLRRGQGRVAESTARVEAARAELDPAAQAAGLQALNRRVMEPLRLPNGPEPADDALIDEADRLLREETAKRRDAIEHLRQLNRQHREAEAAHDTARDVRQREADEGHRLDEERAEAELAVEASGAALTAAFRGYAEGLQVLHLPDPEAVAAELADWSESLDGVNPAAETVDEAYRVQLRALADERAGVRSRREVLDEERQTWRAERSRLERGEHARPPRPHVRDPAVRAERPGAPLWELIDFRTELPAKRAAAVEAALEASGLLDAWVLPDGGLLAPETWDTVLVPDAPTETHLGTLLRPAVDRDDPRAADVEDAVLERLLAAISWGESDHPAWVTEDGRWRLGPARGAWGKPRAEYIGRGAREAARRRRIAELDELIARQEALIAELDAELKRLSGQSHTADRERAALPGDTELRAAHERVTELIARRRRQQERIDRAEQALAAARERLHEATRSRDEAAGDLGLPTDDTALAERFEGVRDYTAAARAFWPTLREHWQNRAVLAEIARDVAQTRERLEARRLRREEAERSAEAAEVRRDTLRTTVGEAAETVLARLADAEARIAQGDQAIEDNGVDQRTLTGRIERLRADIGHLEGELRQRNEARERAVRALEQFADEGLLGTALPALELPERRPWAADPAVRLARRMEEALVAVDDADSAWERRQRGLMEHVTALQQALSRHGHQASAEPVGELLVVQVVFQSKAQGPDELAGNLEREVTERGRLLNAREQELLENYLIDEVASQLQVMVSGAERMVAAMNEELEKRPTSTGMRLRLQWTPVQEGFDADGVNLPGGFAEVRRRLRQLAEAWTPEDREAVGGFLKQRIDEARADTRGGSLAEVLERALDYRRWHRFVVERWQDGRWRKAYGPASGGERALVVTIPLFAAASSHYSSAAEQAPRLVMLDEAFAGIDDDARAKCMGLLAQFDLDFMMTSEREWGCYPDLPGLAIAQLVRREEFDTVFVSRWNWDGRRRHKEPDPISSELEANPELF</sequence>
<feature type="coiled-coil region" evidence="1">
    <location>
        <begin position="959"/>
        <end position="989"/>
    </location>
</feature>
<dbReference type="Proteomes" id="UP000199648">
    <property type="component" value="Unassembled WGS sequence"/>
</dbReference>
<dbReference type="NCBIfam" id="TIGR02680">
    <property type="entry name" value="TIGR02680 family protein"/>
    <property type="match status" value="1"/>
</dbReference>
<dbReference type="STRING" id="415747.SAMN03097708_01978"/>
<dbReference type="Pfam" id="PF13558">
    <property type="entry name" value="SbcC_Walker_B"/>
    <property type="match status" value="1"/>
</dbReference>
<feature type="region of interest" description="Disordered" evidence="2">
    <location>
        <begin position="276"/>
        <end position="301"/>
    </location>
</feature>
<evidence type="ECO:0000256" key="2">
    <source>
        <dbReference type="SAM" id="MobiDB-lite"/>
    </source>
</evidence>
<accession>A0A1G5QEN6</accession>
<feature type="coiled-coil region" evidence="1">
    <location>
        <begin position="438"/>
        <end position="472"/>
    </location>
</feature>
<feature type="compositionally biased region" description="Basic and acidic residues" evidence="2">
    <location>
        <begin position="340"/>
        <end position="377"/>
    </location>
</feature>
<dbReference type="InterPro" id="IPR027417">
    <property type="entry name" value="P-loop_NTPase"/>
</dbReference>